<dbReference type="Proteomes" id="UP001152795">
    <property type="component" value="Unassembled WGS sequence"/>
</dbReference>
<proteinExistence type="inferred from homology"/>
<organism evidence="2 3">
    <name type="scientific">Paramuricea clavata</name>
    <name type="common">Red gorgonian</name>
    <name type="synonym">Violescent sea-whip</name>
    <dbReference type="NCBI Taxonomy" id="317549"/>
    <lineage>
        <taxon>Eukaryota</taxon>
        <taxon>Metazoa</taxon>
        <taxon>Cnidaria</taxon>
        <taxon>Anthozoa</taxon>
        <taxon>Octocorallia</taxon>
        <taxon>Malacalcyonacea</taxon>
        <taxon>Plexauridae</taxon>
        <taxon>Paramuricea</taxon>
    </lineage>
</organism>
<keyword evidence="3" id="KW-1185">Reference proteome</keyword>
<dbReference type="Pfam" id="PF00167">
    <property type="entry name" value="FGF"/>
    <property type="match status" value="1"/>
</dbReference>
<dbReference type="PANTHER" id="PTHR11486">
    <property type="entry name" value="FIBROBLAST GROWTH FACTOR"/>
    <property type="match status" value="1"/>
</dbReference>
<dbReference type="AlphaFoldDB" id="A0A7D9IZT4"/>
<dbReference type="SUPFAM" id="SSF50353">
    <property type="entry name" value="Cytokine"/>
    <property type="match status" value="1"/>
</dbReference>
<evidence type="ECO:0000313" key="3">
    <source>
        <dbReference type="Proteomes" id="UP001152795"/>
    </source>
</evidence>
<name>A0A7D9IZT4_PARCT</name>
<reference evidence="2" key="1">
    <citation type="submission" date="2020-04" db="EMBL/GenBank/DDBJ databases">
        <authorList>
            <person name="Alioto T."/>
            <person name="Alioto T."/>
            <person name="Gomez Garrido J."/>
        </authorList>
    </citation>
    <scope>NUCLEOTIDE SEQUENCE</scope>
    <source>
        <strain evidence="2">A484AB</strain>
    </source>
</reference>
<dbReference type="CDD" id="cd00058">
    <property type="entry name" value="beta-trefoil_FGF"/>
    <property type="match status" value="1"/>
</dbReference>
<dbReference type="OrthoDB" id="5978641at2759"/>
<comment type="caution">
    <text evidence="2">The sequence shown here is derived from an EMBL/GenBank/DDBJ whole genome shotgun (WGS) entry which is preliminary data.</text>
</comment>
<dbReference type="InterPro" id="IPR008996">
    <property type="entry name" value="IL1/FGF"/>
</dbReference>
<sequence length="174" mass="19373">MTNRIIIKRGSTRIFPEPSTSRRAALFLILFLVYELYIAVEAKSTARMNALKNVTLVSKTGRYLTIGKQGITAQYSNSPYAELEIHTVGFNGEISIKGIRMGKYLAMNTTGNVTLVTSETKDAVFIDLRKITTPFISIRSKPYPSKYLYISASGSVMGCTNTSSDNTMYMFTFT</sequence>
<dbReference type="GO" id="GO:0008083">
    <property type="term" value="F:growth factor activity"/>
    <property type="evidence" value="ECO:0007669"/>
    <property type="project" value="InterPro"/>
</dbReference>
<dbReference type="Gene3D" id="2.80.10.50">
    <property type="match status" value="1"/>
</dbReference>
<evidence type="ECO:0000256" key="1">
    <source>
        <dbReference type="ARBA" id="ARBA00007936"/>
    </source>
</evidence>
<accession>A0A7D9IZT4</accession>
<dbReference type="EMBL" id="CACRXK020010951">
    <property type="protein sequence ID" value="CAB4020430.1"/>
    <property type="molecule type" value="Genomic_DNA"/>
</dbReference>
<evidence type="ECO:0000313" key="2">
    <source>
        <dbReference type="EMBL" id="CAB4020430.1"/>
    </source>
</evidence>
<protein>
    <submittedName>
        <fullName evidence="2">Fibroblast growth factor 2-like</fullName>
    </submittedName>
</protein>
<comment type="similarity">
    <text evidence="1">Belongs to the heparin-binding growth factors family.</text>
</comment>
<dbReference type="InterPro" id="IPR002209">
    <property type="entry name" value="Fibroblast_GF_fam"/>
</dbReference>
<dbReference type="InterPro" id="IPR056378">
    <property type="entry name" value="Let-756-like_FGF"/>
</dbReference>
<gene>
    <name evidence="2" type="ORF">PACLA_8A030136</name>
</gene>